<dbReference type="GO" id="GO:0003677">
    <property type="term" value="F:DNA binding"/>
    <property type="evidence" value="ECO:0007669"/>
    <property type="project" value="InterPro"/>
</dbReference>
<evidence type="ECO:0000313" key="3">
    <source>
        <dbReference type="Proteomes" id="UP000541352"/>
    </source>
</evidence>
<dbReference type="AlphaFoldDB" id="A0A7W6ESX0"/>
<dbReference type="RefSeq" id="WP_183978500.1">
    <property type="nucleotide sequence ID" value="NZ_JACIBY010000014.1"/>
</dbReference>
<organism evidence="2 3">
    <name type="scientific">Runella defluvii</name>
    <dbReference type="NCBI Taxonomy" id="370973"/>
    <lineage>
        <taxon>Bacteria</taxon>
        <taxon>Pseudomonadati</taxon>
        <taxon>Bacteroidota</taxon>
        <taxon>Cytophagia</taxon>
        <taxon>Cytophagales</taxon>
        <taxon>Spirosomataceae</taxon>
        <taxon>Runella</taxon>
    </lineage>
</organism>
<dbReference type="NCBIfam" id="TIGR01764">
    <property type="entry name" value="excise"/>
    <property type="match status" value="1"/>
</dbReference>
<accession>A0A7W6ESX0</accession>
<dbReference type="SUPFAM" id="SSF46955">
    <property type="entry name" value="Putative DNA-binding domain"/>
    <property type="match status" value="1"/>
</dbReference>
<dbReference type="InterPro" id="IPR010093">
    <property type="entry name" value="SinI_DNA-bd"/>
</dbReference>
<evidence type="ECO:0000313" key="2">
    <source>
        <dbReference type="EMBL" id="MBB3841078.1"/>
    </source>
</evidence>
<comment type="caution">
    <text evidence="2">The sequence shown here is derived from an EMBL/GenBank/DDBJ whole genome shotgun (WGS) entry which is preliminary data.</text>
</comment>
<dbReference type="InterPro" id="IPR009061">
    <property type="entry name" value="DNA-bd_dom_put_sf"/>
</dbReference>
<proteinExistence type="predicted"/>
<evidence type="ECO:0000259" key="1">
    <source>
        <dbReference type="Pfam" id="PF12728"/>
    </source>
</evidence>
<keyword evidence="3" id="KW-1185">Reference proteome</keyword>
<gene>
    <name evidence="2" type="ORF">FHS57_005099</name>
</gene>
<dbReference type="Proteomes" id="UP000541352">
    <property type="component" value="Unassembled WGS sequence"/>
</dbReference>
<dbReference type="InterPro" id="IPR041657">
    <property type="entry name" value="HTH_17"/>
</dbReference>
<protein>
    <submittedName>
        <fullName evidence="2">Excisionase family DNA binding protein</fullName>
    </submittedName>
</protein>
<dbReference type="Pfam" id="PF12728">
    <property type="entry name" value="HTH_17"/>
    <property type="match status" value="1"/>
</dbReference>
<dbReference type="EMBL" id="JACIBY010000014">
    <property type="protein sequence ID" value="MBB3841078.1"/>
    <property type="molecule type" value="Genomic_DNA"/>
</dbReference>
<feature type="domain" description="Helix-turn-helix" evidence="1">
    <location>
        <begin position="32"/>
        <end position="82"/>
    </location>
</feature>
<sequence length="100" mass="11656">MNLQLLLSPEQADLIARFTQAVELSQQPQKKWLNEDQAAEYLGAVSKWTLQKWRKEGKIPYVAVGEIFRYDPDDLDKFMNKNKVVSFNEAETKIRRKKAA</sequence>
<reference evidence="2 3" key="1">
    <citation type="submission" date="2020-08" db="EMBL/GenBank/DDBJ databases">
        <title>Genomic Encyclopedia of Type Strains, Phase IV (KMG-IV): sequencing the most valuable type-strain genomes for metagenomic binning, comparative biology and taxonomic classification.</title>
        <authorList>
            <person name="Goeker M."/>
        </authorList>
    </citation>
    <scope>NUCLEOTIDE SEQUENCE [LARGE SCALE GENOMIC DNA]</scope>
    <source>
        <strain evidence="2 3">DSM 17976</strain>
    </source>
</reference>
<name>A0A7W6ESX0_9BACT</name>